<dbReference type="STRING" id="1774968.AUC68_07255"/>
<gene>
    <name evidence="2" type="ORF">AUC68_07255</name>
</gene>
<keyword evidence="1" id="KW-0472">Membrane</keyword>
<dbReference type="Proteomes" id="UP000094501">
    <property type="component" value="Unassembled WGS sequence"/>
</dbReference>
<proteinExistence type="predicted"/>
<name>A0A1E3VZK2_9HYPH</name>
<dbReference type="OrthoDB" id="7361074at2"/>
<feature type="transmembrane region" description="Helical" evidence="1">
    <location>
        <begin position="6"/>
        <end position="28"/>
    </location>
</feature>
<evidence type="ECO:0000256" key="1">
    <source>
        <dbReference type="SAM" id="Phobius"/>
    </source>
</evidence>
<dbReference type="RefSeq" id="WP_083240654.1">
    <property type="nucleotide sequence ID" value="NZ_LPWG01000012.1"/>
</dbReference>
<dbReference type="AlphaFoldDB" id="A0A1E3VZK2"/>
<keyword evidence="1" id="KW-1133">Transmembrane helix</keyword>
<keyword evidence="1" id="KW-0812">Transmembrane</keyword>
<organism evidence="2 3">
    <name type="scientific">Methyloceanibacter methanicus</name>
    <dbReference type="NCBI Taxonomy" id="1774968"/>
    <lineage>
        <taxon>Bacteria</taxon>
        <taxon>Pseudomonadati</taxon>
        <taxon>Pseudomonadota</taxon>
        <taxon>Alphaproteobacteria</taxon>
        <taxon>Hyphomicrobiales</taxon>
        <taxon>Hyphomicrobiaceae</taxon>
        <taxon>Methyloceanibacter</taxon>
    </lineage>
</organism>
<keyword evidence="3" id="KW-1185">Reference proteome</keyword>
<protein>
    <submittedName>
        <fullName evidence="2">Uncharacterized protein</fullName>
    </submittedName>
</protein>
<dbReference type="EMBL" id="LPWG01000012">
    <property type="protein sequence ID" value="ODR98949.1"/>
    <property type="molecule type" value="Genomic_DNA"/>
</dbReference>
<reference evidence="2 3" key="1">
    <citation type="journal article" date="2016" name="Environ. Microbiol.">
        <title>New Methyloceanibacter diversity from North Sea sediments includes methanotroph containing solely the soluble methane monooxygenase.</title>
        <authorList>
            <person name="Vekeman B."/>
            <person name="Kerckhof F.M."/>
            <person name="Cremers G."/>
            <person name="de Vos P."/>
            <person name="Vandamme P."/>
            <person name="Boon N."/>
            <person name="Op den Camp H.J."/>
            <person name="Heylen K."/>
        </authorList>
    </citation>
    <scope>NUCLEOTIDE SEQUENCE [LARGE SCALE GENOMIC DNA]</scope>
    <source>
        <strain evidence="2 3">R-67174</strain>
    </source>
</reference>
<evidence type="ECO:0000313" key="3">
    <source>
        <dbReference type="Proteomes" id="UP000094501"/>
    </source>
</evidence>
<sequence>MSLRVLLLGFVAGFLATILFHQGLWFVFNQIGLIPMSRPAWPTGAIPPLGIPALISRPSGAAFGGWCSPPC</sequence>
<comment type="caution">
    <text evidence="2">The sequence shown here is derived from an EMBL/GenBank/DDBJ whole genome shotgun (WGS) entry which is preliminary data.</text>
</comment>
<evidence type="ECO:0000313" key="2">
    <source>
        <dbReference type="EMBL" id="ODR98949.1"/>
    </source>
</evidence>
<accession>A0A1E3VZK2</accession>